<dbReference type="EMBL" id="JAVFKM010000020">
    <property type="protein sequence ID" value="MEF3117623.1"/>
    <property type="molecule type" value="Genomic_DNA"/>
</dbReference>
<protein>
    <submittedName>
        <fullName evidence="1">DUF4262 domain-containing protein</fullName>
    </submittedName>
</protein>
<sequence length="183" mass="20349">MTGDPFTCRCVLCHDYGDRAAADRLDLAVIDNVLQHGWHVVMVPEDELGPGFAYTIGLAHTHGAPELAVFGLSDVHAMHALLNALGRRAALGASLRDGQHHQGVADGRQVALRNADLRWYRTFFGRAISFYRRPPFTVLQVAWSDAGGRFHWESPAEQGHRESQPQLWLPPQEHPVGVWTSEL</sequence>
<keyword evidence="2" id="KW-1185">Reference proteome</keyword>
<accession>A0ABU7X3Y1</accession>
<reference evidence="1 2" key="1">
    <citation type="submission" date="2023-08" db="EMBL/GenBank/DDBJ databases">
        <authorList>
            <person name="Sharma P."/>
            <person name="Verma V."/>
            <person name="Mohan M.K."/>
            <person name="Dubey A.K."/>
        </authorList>
    </citation>
    <scope>NUCLEOTIDE SEQUENCE [LARGE SCALE GENOMIC DNA]</scope>
    <source>
        <strain evidence="1 2">ADP4</strain>
    </source>
</reference>
<dbReference type="InterPro" id="IPR025358">
    <property type="entry name" value="DUF4262"/>
</dbReference>
<dbReference type="RefSeq" id="WP_331788996.1">
    <property type="nucleotide sequence ID" value="NZ_JAVFKM010000020.1"/>
</dbReference>
<proteinExistence type="predicted"/>
<comment type="caution">
    <text evidence="1">The sequence shown here is derived from an EMBL/GenBank/DDBJ whole genome shotgun (WGS) entry which is preliminary data.</text>
</comment>
<gene>
    <name evidence="1" type="ORF">RB636_31075</name>
</gene>
<evidence type="ECO:0000313" key="2">
    <source>
        <dbReference type="Proteomes" id="UP001348265"/>
    </source>
</evidence>
<name>A0ABU7X3Y1_9ACTN</name>
<organism evidence="1 2">
    <name type="scientific">Streptomyces chrestomyceticus</name>
    <dbReference type="NCBI Taxonomy" id="68185"/>
    <lineage>
        <taxon>Bacteria</taxon>
        <taxon>Bacillati</taxon>
        <taxon>Actinomycetota</taxon>
        <taxon>Actinomycetes</taxon>
        <taxon>Kitasatosporales</taxon>
        <taxon>Streptomycetaceae</taxon>
        <taxon>Streptomyces</taxon>
    </lineage>
</organism>
<dbReference type="Pfam" id="PF14081">
    <property type="entry name" value="DUF4262"/>
    <property type="match status" value="1"/>
</dbReference>
<evidence type="ECO:0000313" key="1">
    <source>
        <dbReference type="EMBL" id="MEF3117623.1"/>
    </source>
</evidence>
<dbReference type="Proteomes" id="UP001348265">
    <property type="component" value="Unassembled WGS sequence"/>
</dbReference>